<dbReference type="GO" id="GO:0005886">
    <property type="term" value="C:plasma membrane"/>
    <property type="evidence" value="ECO:0007669"/>
    <property type="project" value="UniProtKB-SubCell"/>
</dbReference>
<name>A0A1T4MJM2_9FIRM</name>
<comment type="subcellular location">
    <subcellularLocation>
        <location evidence="6">Cell membrane</location>
        <topology evidence="6">Single-pass membrane protein</topology>
    </subcellularLocation>
</comment>
<evidence type="ECO:0000256" key="5">
    <source>
        <dbReference type="ARBA" id="ARBA00022982"/>
    </source>
</evidence>
<reference evidence="10" key="1">
    <citation type="submission" date="2017-02" db="EMBL/GenBank/DDBJ databases">
        <authorList>
            <person name="Varghese N."/>
            <person name="Submissions S."/>
        </authorList>
    </citation>
    <scope>NUCLEOTIDE SEQUENCE [LARGE SCALE GENOMIC DNA]</scope>
    <source>
        <strain evidence="10">ATCC BAA-73</strain>
    </source>
</reference>
<dbReference type="EC" id="7.-.-.-" evidence="6"/>
<dbReference type="Proteomes" id="UP000190625">
    <property type="component" value="Unassembled WGS sequence"/>
</dbReference>
<dbReference type="InterPro" id="IPR010209">
    <property type="entry name" value="Ion_transpt_RnfG/RsxG"/>
</dbReference>
<dbReference type="GO" id="GO:0010181">
    <property type="term" value="F:FMN binding"/>
    <property type="evidence" value="ECO:0007669"/>
    <property type="project" value="InterPro"/>
</dbReference>
<dbReference type="GO" id="GO:0022900">
    <property type="term" value="P:electron transport chain"/>
    <property type="evidence" value="ECO:0007669"/>
    <property type="project" value="UniProtKB-UniRule"/>
</dbReference>
<feature type="modified residue" description="FMN phosphoryl threonine" evidence="6">
    <location>
        <position position="156"/>
    </location>
</feature>
<keyword evidence="6" id="KW-1003">Cell membrane</keyword>
<sequence>MAQEDSKVAMVAVLTIIMIVSATVLTFTFALTKPKIDAYAAKMKKQAILNVLPGAVKYETVNKDGLELYKGYDDNGNLVGTAIETEGPGFQGIIKIMLGMDLRNDKVLAIKILSHLETPGLGARITEPSFENQFDNKSFSDNFKAKDDVEAIAGATISSQAVSDIIENTIEKVKSVEGGGE</sequence>
<keyword evidence="2 6" id="KW-0597">Phosphoprotein</keyword>
<dbReference type="RefSeq" id="WP_078809967.1">
    <property type="nucleotide sequence ID" value="NZ_FUWM01000011.1"/>
</dbReference>
<comment type="cofactor">
    <cofactor evidence="6">
        <name>FMN</name>
        <dbReference type="ChEBI" id="CHEBI:58210"/>
    </cofactor>
</comment>
<evidence type="ECO:0000256" key="1">
    <source>
        <dbReference type="ARBA" id="ARBA00022448"/>
    </source>
</evidence>
<comment type="subunit">
    <text evidence="6">The complex is composed of six subunits: RnfA, RnfB, RnfC, RnfD, RnfE and RnfG.</text>
</comment>
<keyword evidence="6 7" id="KW-1133">Transmembrane helix</keyword>
<keyword evidence="6 7" id="KW-0812">Transmembrane</keyword>
<dbReference type="STRING" id="142842.SAMN02745118_01493"/>
<keyword evidence="4 6" id="KW-0288">FMN</keyword>
<dbReference type="InterPro" id="IPR007329">
    <property type="entry name" value="FMN-bd"/>
</dbReference>
<keyword evidence="6 7" id="KW-0472">Membrane</keyword>
<evidence type="ECO:0000256" key="6">
    <source>
        <dbReference type="HAMAP-Rule" id="MF_00479"/>
    </source>
</evidence>
<evidence type="ECO:0000256" key="4">
    <source>
        <dbReference type="ARBA" id="ARBA00022643"/>
    </source>
</evidence>
<keyword evidence="10" id="KW-1185">Reference proteome</keyword>
<evidence type="ECO:0000256" key="3">
    <source>
        <dbReference type="ARBA" id="ARBA00022630"/>
    </source>
</evidence>
<dbReference type="AlphaFoldDB" id="A0A1T4MJM2"/>
<comment type="function">
    <text evidence="6">Part of a membrane-bound complex that couples electron transfer with translocation of ions across the membrane.</text>
</comment>
<comment type="similarity">
    <text evidence="6">Belongs to the RnfG family.</text>
</comment>
<evidence type="ECO:0000313" key="9">
    <source>
        <dbReference type="EMBL" id="SJZ67239.1"/>
    </source>
</evidence>
<dbReference type="Pfam" id="PF04205">
    <property type="entry name" value="FMN_bind"/>
    <property type="match status" value="1"/>
</dbReference>
<dbReference type="HAMAP" id="MF_00479">
    <property type="entry name" value="RsxG_RnfG"/>
    <property type="match status" value="1"/>
</dbReference>
<dbReference type="PIRSF" id="PIRSF006091">
    <property type="entry name" value="E_trnsport_RnfG"/>
    <property type="match status" value="1"/>
</dbReference>
<evidence type="ECO:0000259" key="8">
    <source>
        <dbReference type="SMART" id="SM00900"/>
    </source>
</evidence>
<organism evidence="9 10">
    <name type="scientific">Selenihalanaerobacter shriftii</name>
    <dbReference type="NCBI Taxonomy" id="142842"/>
    <lineage>
        <taxon>Bacteria</taxon>
        <taxon>Bacillati</taxon>
        <taxon>Bacillota</taxon>
        <taxon>Clostridia</taxon>
        <taxon>Halanaerobiales</taxon>
        <taxon>Halobacteroidaceae</taxon>
        <taxon>Selenihalanaerobacter</taxon>
    </lineage>
</organism>
<dbReference type="PANTHER" id="PTHR36118:SF1">
    <property type="entry name" value="ION-TRANSLOCATING OXIDOREDUCTASE COMPLEX SUBUNIT G"/>
    <property type="match status" value="1"/>
</dbReference>
<gene>
    <name evidence="6" type="primary">rnfG</name>
    <name evidence="9" type="ORF">SAMN02745118_01493</name>
</gene>
<dbReference type="SMART" id="SM00900">
    <property type="entry name" value="FMN_bind"/>
    <property type="match status" value="1"/>
</dbReference>
<accession>A0A1T4MJM2</accession>
<feature type="domain" description="FMN-binding" evidence="8">
    <location>
        <begin position="89"/>
        <end position="173"/>
    </location>
</feature>
<evidence type="ECO:0000256" key="2">
    <source>
        <dbReference type="ARBA" id="ARBA00022553"/>
    </source>
</evidence>
<protein>
    <recommendedName>
        <fullName evidence="6">Ion-translocating oxidoreductase complex subunit G</fullName>
        <ecNumber evidence="6">7.-.-.-</ecNumber>
    </recommendedName>
    <alternativeName>
        <fullName evidence="6">Rnf electron transport complex subunit G</fullName>
    </alternativeName>
</protein>
<dbReference type="EMBL" id="FUWM01000011">
    <property type="protein sequence ID" value="SJZ67239.1"/>
    <property type="molecule type" value="Genomic_DNA"/>
</dbReference>
<feature type="transmembrane region" description="Helical" evidence="7">
    <location>
        <begin position="12"/>
        <end position="32"/>
    </location>
</feature>
<keyword evidence="5 6" id="KW-0249">Electron transport</keyword>
<dbReference type="OrthoDB" id="9794010at2"/>
<proteinExistence type="inferred from homology"/>
<evidence type="ECO:0000256" key="7">
    <source>
        <dbReference type="SAM" id="Phobius"/>
    </source>
</evidence>
<dbReference type="NCBIfam" id="TIGR01947">
    <property type="entry name" value="rnfG"/>
    <property type="match status" value="1"/>
</dbReference>
<keyword evidence="3 6" id="KW-0285">Flavoprotein</keyword>
<dbReference type="GO" id="GO:0009055">
    <property type="term" value="F:electron transfer activity"/>
    <property type="evidence" value="ECO:0007669"/>
    <property type="project" value="InterPro"/>
</dbReference>
<evidence type="ECO:0000313" key="10">
    <source>
        <dbReference type="Proteomes" id="UP000190625"/>
    </source>
</evidence>
<keyword evidence="6" id="KW-1278">Translocase</keyword>
<keyword evidence="1 6" id="KW-0813">Transport</keyword>
<dbReference type="PANTHER" id="PTHR36118">
    <property type="entry name" value="ION-TRANSLOCATING OXIDOREDUCTASE COMPLEX SUBUNIT G"/>
    <property type="match status" value="1"/>
</dbReference>